<dbReference type="AlphaFoldDB" id="A0A0K9H006"/>
<dbReference type="Proteomes" id="UP000037146">
    <property type="component" value="Unassembled WGS sequence"/>
</dbReference>
<evidence type="ECO:0000256" key="1">
    <source>
        <dbReference type="SAM" id="SignalP"/>
    </source>
</evidence>
<feature type="chain" id="PRO_5038791697" description="Sporulation protein" evidence="1">
    <location>
        <begin position="23"/>
        <end position="157"/>
    </location>
</feature>
<comment type="caution">
    <text evidence="2">The sequence shown here is derived from an EMBL/GenBank/DDBJ whole genome shotgun (WGS) entry which is preliminary data.</text>
</comment>
<keyword evidence="3" id="KW-1185">Reference proteome</keyword>
<feature type="signal peptide" evidence="1">
    <location>
        <begin position="1"/>
        <end position="22"/>
    </location>
</feature>
<accession>A0A0K9H006</accession>
<dbReference type="STRING" id="1679170.AC625_05935"/>
<dbReference type="EMBL" id="LFZW01000001">
    <property type="protein sequence ID" value="KMY52243.1"/>
    <property type="molecule type" value="Genomic_DNA"/>
</dbReference>
<reference evidence="3" key="1">
    <citation type="submission" date="2015-07" db="EMBL/GenBank/DDBJ databases">
        <title>Genome sequencing project for genomic taxonomy and phylogenomics of Bacillus-like bacteria.</title>
        <authorList>
            <person name="Liu B."/>
            <person name="Wang J."/>
            <person name="Zhu Y."/>
            <person name="Liu G."/>
            <person name="Chen Q."/>
            <person name="Chen Z."/>
            <person name="Lan J."/>
            <person name="Che J."/>
            <person name="Ge C."/>
            <person name="Shi H."/>
            <person name="Pan Z."/>
            <person name="Liu X."/>
        </authorList>
    </citation>
    <scope>NUCLEOTIDE SEQUENCE [LARGE SCALE GENOMIC DNA]</scope>
    <source>
        <strain evidence="3">FJAT-27997</strain>
    </source>
</reference>
<gene>
    <name evidence="2" type="ORF">AC625_05935</name>
</gene>
<proteinExistence type="predicted"/>
<dbReference type="OrthoDB" id="2969307at2"/>
<organism evidence="2 3">
    <name type="scientific">Peribacillus loiseleuriae</name>
    <dbReference type="NCBI Taxonomy" id="1679170"/>
    <lineage>
        <taxon>Bacteria</taxon>
        <taxon>Bacillati</taxon>
        <taxon>Bacillota</taxon>
        <taxon>Bacilli</taxon>
        <taxon>Bacillales</taxon>
        <taxon>Bacillaceae</taxon>
        <taxon>Peribacillus</taxon>
    </lineage>
</organism>
<protein>
    <recommendedName>
        <fullName evidence="4">Sporulation protein</fullName>
    </recommendedName>
</protein>
<name>A0A0K9H006_9BACI</name>
<keyword evidence="1" id="KW-0732">Signal</keyword>
<sequence length="157" mass="18389">MRRLCLQLLFTFTLFLSGCASNGDGKTERFALLKETNPKPMDIIDATDSKIGDEEAVKKEVIKNDHIYDVVIVKNGKEMLVAYKIKHMHRFQMKQVEKKLTKDLNKKFEGIHFIVSSDYKIFLEAVRLNKLLRENEIPREEAKKEFKQIVELKEEKT</sequence>
<dbReference type="PATRIC" id="fig|1679170.3.peg.1269"/>
<evidence type="ECO:0000313" key="2">
    <source>
        <dbReference type="EMBL" id="KMY52243.1"/>
    </source>
</evidence>
<evidence type="ECO:0008006" key="4">
    <source>
        <dbReference type="Google" id="ProtNLM"/>
    </source>
</evidence>
<dbReference type="PROSITE" id="PS51257">
    <property type="entry name" value="PROKAR_LIPOPROTEIN"/>
    <property type="match status" value="1"/>
</dbReference>
<evidence type="ECO:0000313" key="3">
    <source>
        <dbReference type="Proteomes" id="UP000037146"/>
    </source>
</evidence>